<proteinExistence type="predicted"/>
<protein>
    <submittedName>
        <fullName evidence="1">Bruton agammaglobulinemia tyrosine kinase</fullName>
    </submittedName>
</protein>
<dbReference type="GO" id="GO:0016301">
    <property type="term" value="F:kinase activity"/>
    <property type="evidence" value="ECO:0007669"/>
    <property type="project" value="UniProtKB-KW"/>
</dbReference>
<keyword evidence="1" id="KW-0808">Transferase</keyword>
<sequence>ALQQRADAEVSSLFLGGWGVALLPAGSQTSYGLQSTGFKEWLWVETESIQEASTSNPNRGKACVWAWACSAFTSPASR</sequence>
<name>A0A1A8QPU1_9TELE</name>
<reference evidence="1" key="1">
    <citation type="submission" date="2016-05" db="EMBL/GenBank/DDBJ databases">
        <authorList>
            <person name="Lavstsen T."/>
            <person name="Jespersen J.S."/>
        </authorList>
    </citation>
    <scope>NUCLEOTIDE SEQUENCE</scope>
    <source>
        <tissue evidence="1">Brain</tissue>
    </source>
</reference>
<gene>
    <name evidence="1" type="primary">BTK</name>
</gene>
<keyword evidence="1" id="KW-0418">Kinase</keyword>
<organism evidence="1">
    <name type="scientific">Nothobranchius rachovii</name>
    <name type="common">bluefin notho</name>
    <dbReference type="NCBI Taxonomy" id="451742"/>
    <lineage>
        <taxon>Eukaryota</taxon>
        <taxon>Metazoa</taxon>
        <taxon>Chordata</taxon>
        <taxon>Craniata</taxon>
        <taxon>Vertebrata</taxon>
        <taxon>Euteleostomi</taxon>
        <taxon>Actinopterygii</taxon>
        <taxon>Neopterygii</taxon>
        <taxon>Teleostei</taxon>
        <taxon>Neoteleostei</taxon>
        <taxon>Acanthomorphata</taxon>
        <taxon>Ovalentaria</taxon>
        <taxon>Atherinomorphae</taxon>
        <taxon>Cyprinodontiformes</taxon>
        <taxon>Nothobranchiidae</taxon>
        <taxon>Nothobranchius</taxon>
    </lineage>
</organism>
<accession>A0A1A8QPU1</accession>
<dbReference type="EMBL" id="HAEI01005902">
    <property type="protein sequence ID" value="SBR95308.1"/>
    <property type="molecule type" value="Transcribed_RNA"/>
</dbReference>
<feature type="non-terminal residue" evidence="1">
    <location>
        <position position="1"/>
    </location>
</feature>
<feature type="non-terminal residue" evidence="1">
    <location>
        <position position="78"/>
    </location>
</feature>
<dbReference type="AlphaFoldDB" id="A0A1A8QPU1"/>
<reference evidence="1" key="2">
    <citation type="submission" date="2016-06" db="EMBL/GenBank/DDBJ databases">
        <title>The genome of a short-lived fish provides insights into sex chromosome evolution and the genetic control of aging.</title>
        <authorList>
            <person name="Reichwald K."/>
            <person name="Felder M."/>
            <person name="Petzold A."/>
            <person name="Koch P."/>
            <person name="Groth M."/>
            <person name="Platzer M."/>
        </authorList>
    </citation>
    <scope>NUCLEOTIDE SEQUENCE</scope>
    <source>
        <tissue evidence="1">Brain</tissue>
    </source>
</reference>
<evidence type="ECO:0000313" key="1">
    <source>
        <dbReference type="EMBL" id="SBR95308.1"/>
    </source>
</evidence>